<reference evidence="5 6" key="1">
    <citation type="submission" date="2022-08" db="EMBL/GenBank/DDBJ databases">
        <title>novel species in genus Aeromicrobium.</title>
        <authorList>
            <person name="Ye L."/>
        </authorList>
    </citation>
    <scope>NUCLEOTIDE SEQUENCE [LARGE SCALE GENOMIC DNA]</scope>
    <source>
        <strain evidence="6">zg-Y1379</strain>
    </source>
</reference>
<name>A0ABY5ME57_9ACTN</name>
<dbReference type="Pfam" id="PF13193">
    <property type="entry name" value="AMP-binding_C"/>
    <property type="match status" value="1"/>
</dbReference>
<dbReference type="InterPro" id="IPR045851">
    <property type="entry name" value="AMP-bd_C_sf"/>
</dbReference>
<protein>
    <submittedName>
        <fullName evidence="5">AMP-binding protein</fullName>
    </submittedName>
</protein>
<evidence type="ECO:0000313" key="6">
    <source>
        <dbReference type="Proteomes" id="UP001316184"/>
    </source>
</evidence>
<dbReference type="PANTHER" id="PTHR43201">
    <property type="entry name" value="ACYL-COA SYNTHETASE"/>
    <property type="match status" value="1"/>
</dbReference>
<dbReference type="PANTHER" id="PTHR43201:SF5">
    <property type="entry name" value="MEDIUM-CHAIN ACYL-COA LIGASE ACSF2, MITOCHONDRIAL"/>
    <property type="match status" value="1"/>
</dbReference>
<dbReference type="InterPro" id="IPR042099">
    <property type="entry name" value="ANL_N_sf"/>
</dbReference>
<evidence type="ECO:0000256" key="2">
    <source>
        <dbReference type="ARBA" id="ARBA00022598"/>
    </source>
</evidence>
<feature type="domain" description="AMP-binding enzyme C-terminal" evidence="4">
    <location>
        <begin position="432"/>
        <end position="503"/>
    </location>
</feature>
<dbReference type="InterPro" id="IPR020845">
    <property type="entry name" value="AMP-binding_CS"/>
</dbReference>
<dbReference type="EMBL" id="CP102173">
    <property type="protein sequence ID" value="UUP15481.1"/>
    <property type="molecule type" value="Genomic_DNA"/>
</dbReference>
<evidence type="ECO:0000313" key="5">
    <source>
        <dbReference type="EMBL" id="UUP15481.1"/>
    </source>
</evidence>
<dbReference type="PROSITE" id="PS00455">
    <property type="entry name" value="AMP_BINDING"/>
    <property type="match status" value="1"/>
</dbReference>
<evidence type="ECO:0000259" key="4">
    <source>
        <dbReference type="Pfam" id="PF13193"/>
    </source>
</evidence>
<sequence length="514" mass="55491">MLPSVLHYLESHAHADPGRPLILDAGGDLSYSEVRSRARALADSLRREGVGAGDRVVLWLPNSPEWVIVGLAVQYAGAIVVPINTRWTVSEAAYILEKTRARAVVASEKFLGRDYLTEIESFAGEFPSLELFISVDGDSTRQATVASLIDQGCASDPAIDAQLNRVAPGDTSDIMFTSGTTGLPKGAKITHGSTLAAILGANERLLLRPDDRQLIVNPFFHMFGYKHGWSYCVVIGASFYPEPVFDPARAADIIEKFRVTVFSGPPTLFESLMALPDFESRDFSTLRFSLTGATNVPPDTVRKLQSALGIDHVANGYGLTESTACGTHTSIDDDIEVVATTTGRPLDVLEFRIVGPDGAMCDVDEPGEIEIRGPVLMSGYFEDDAATAATIDADGWLHTGDIGAADAAGNIRIVGRLKEVIIVGGFNVYPAEVERVLNSHPSIASSAVVGVPDDRLGEVPVAYLEVTEPLEGMEKWCRERLANYKQPREFILVDQMPRNAMGKIVKSDLQKCGA</sequence>
<dbReference type="InterPro" id="IPR000873">
    <property type="entry name" value="AMP-dep_synth/lig_dom"/>
</dbReference>
<feature type="domain" description="AMP-dependent synthetase/ligase" evidence="3">
    <location>
        <begin position="10"/>
        <end position="381"/>
    </location>
</feature>
<dbReference type="InterPro" id="IPR025110">
    <property type="entry name" value="AMP-bd_C"/>
</dbReference>
<keyword evidence="2" id="KW-0436">Ligase</keyword>
<dbReference type="SUPFAM" id="SSF56801">
    <property type="entry name" value="Acetyl-CoA synthetase-like"/>
    <property type="match status" value="1"/>
</dbReference>
<comment type="similarity">
    <text evidence="1">Belongs to the ATP-dependent AMP-binding enzyme family.</text>
</comment>
<accession>A0ABY5ME57</accession>
<proteinExistence type="inferred from homology"/>
<dbReference type="Proteomes" id="UP001316184">
    <property type="component" value="Chromosome"/>
</dbReference>
<dbReference type="RefSeq" id="WP_232398328.1">
    <property type="nucleotide sequence ID" value="NZ_CP102173.1"/>
</dbReference>
<dbReference type="Gene3D" id="3.40.50.12780">
    <property type="entry name" value="N-terminal domain of ligase-like"/>
    <property type="match status" value="1"/>
</dbReference>
<dbReference type="Gene3D" id="3.30.300.30">
    <property type="match status" value="1"/>
</dbReference>
<dbReference type="Pfam" id="PF00501">
    <property type="entry name" value="AMP-binding"/>
    <property type="match status" value="1"/>
</dbReference>
<evidence type="ECO:0000256" key="1">
    <source>
        <dbReference type="ARBA" id="ARBA00006432"/>
    </source>
</evidence>
<evidence type="ECO:0000259" key="3">
    <source>
        <dbReference type="Pfam" id="PF00501"/>
    </source>
</evidence>
<gene>
    <name evidence="5" type="ORF">NQV15_03990</name>
</gene>
<keyword evidence="6" id="KW-1185">Reference proteome</keyword>
<organism evidence="5 6">
    <name type="scientific">Aeromicrobium wangtongii</name>
    <dbReference type="NCBI Taxonomy" id="2969247"/>
    <lineage>
        <taxon>Bacteria</taxon>
        <taxon>Bacillati</taxon>
        <taxon>Actinomycetota</taxon>
        <taxon>Actinomycetes</taxon>
        <taxon>Propionibacteriales</taxon>
        <taxon>Nocardioidaceae</taxon>
        <taxon>Aeromicrobium</taxon>
    </lineage>
</organism>